<dbReference type="RefSeq" id="WP_150787216.1">
    <property type="nucleotide sequence ID" value="NZ_CABVJF010000017.1"/>
</dbReference>
<sequence>MLIVDKNNPSQEWIQSLRQRFPVEREMDRVFTRKLQRRSGPAYAPVSLEALCCSLNSLLLHELNDSFEIRDAKWLSGGASKLQVSLKLDWHHPCLGRTVTPMVIRMEPAESIVETSRLREFQIIKAVRDVLPVPLVYWIDEDGTHFPYPAMVYGFAEGVAKPSGTLSNVTGLGINYGSDLRRTLGFQYVEHLAKLHTWDWSNADLSSLDVPNPGTHAIELQLNWWERIWEEDSNRDIPLMRVAAAWLRENMPPADQLSLIHGDYRAGNFLYTEHNQQISTWLDWELGHLGDFHEDLAYTTIPYLGHMSEDGTQELASGMLTADELYERYAKASGFAVNMKTIDYYHVFHAYRSVVIVIASGYRPARNGKTHQDLLLNWIMGVGYTILSFLRTKLEEIG</sequence>
<accession>A0A5E7UVZ2</accession>
<dbReference type="AlphaFoldDB" id="A0A5E7UVZ2"/>
<dbReference type="Pfam" id="PF01636">
    <property type="entry name" value="APH"/>
    <property type="match status" value="1"/>
</dbReference>
<evidence type="ECO:0000313" key="3">
    <source>
        <dbReference type="Proteomes" id="UP000381378"/>
    </source>
</evidence>
<reference evidence="2 3" key="1">
    <citation type="submission" date="2019-09" db="EMBL/GenBank/DDBJ databases">
        <authorList>
            <person name="Chandra G."/>
            <person name="Truman W A."/>
        </authorList>
    </citation>
    <scope>NUCLEOTIDE SEQUENCE [LARGE SCALE GENOMIC DNA]</scope>
    <source>
        <strain evidence="2">PS928</strain>
    </source>
</reference>
<feature type="domain" description="Aminoglycoside phosphotransferase" evidence="1">
    <location>
        <begin position="101"/>
        <end position="326"/>
    </location>
</feature>
<dbReference type="CDD" id="cd05154">
    <property type="entry name" value="ACAD10_11_N-like"/>
    <property type="match status" value="1"/>
</dbReference>
<protein>
    <recommendedName>
        <fullName evidence="1">Aminoglycoside phosphotransferase domain-containing protein</fullName>
    </recommendedName>
</protein>
<dbReference type="SUPFAM" id="SSF56112">
    <property type="entry name" value="Protein kinase-like (PK-like)"/>
    <property type="match status" value="1"/>
</dbReference>
<dbReference type="Gene3D" id="3.90.1200.10">
    <property type="match status" value="1"/>
</dbReference>
<proteinExistence type="predicted"/>
<dbReference type="PANTHER" id="PTHR21310:SF57">
    <property type="entry name" value="BLR2944 PROTEIN"/>
    <property type="match status" value="1"/>
</dbReference>
<dbReference type="InterPro" id="IPR002575">
    <property type="entry name" value="Aminoglycoside_PTrfase"/>
</dbReference>
<dbReference type="PANTHER" id="PTHR21310">
    <property type="entry name" value="AMINOGLYCOSIDE PHOSPHOTRANSFERASE-RELATED-RELATED"/>
    <property type="match status" value="1"/>
</dbReference>
<dbReference type="InterPro" id="IPR011009">
    <property type="entry name" value="Kinase-like_dom_sf"/>
</dbReference>
<dbReference type="Gene3D" id="3.30.200.20">
    <property type="entry name" value="Phosphorylase Kinase, domain 1"/>
    <property type="match status" value="1"/>
</dbReference>
<evidence type="ECO:0000313" key="2">
    <source>
        <dbReference type="EMBL" id="VVQ15702.1"/>
    </source>
</evidence>
<dbReference type="Proteomes" id="UP000381378">
    <property type="component" value="Unassembled WGS sequence"/>
</dbReference>
<dbReference type="EMBL" id="CABVJF010000017">
    <property type="protein sequence ID" value="VVQ15702.1"/>
    <property type="molecule type" value="Genomic_DNA"/>
</dbReference>
<evidence type="ECO:0000259" key="1">
    <source>
        <dbReference type="Pfam" id="PF01636"/>
    </source>
</evidence>
<dbReference type="InterPro" id="IPR041726">
    <property type="entry name" value="ACAD10_11_N"/>
</dbReference>
<dbReference type="InterPro" id="IPR051678">
    <property type="entry name" value="AGP_Transferase"/>
</dbReference>
<name>A0A5E7UVZ2_PSEFL</name>
<organism evidence="2 3">
    <name type="scientific">Pseudomonas fluorescens</name>
    <dbReference type="NCBI Taxonomy" id="294"/>
    <lineage>
        <taxon>Bacteria</taxon>
        <taxon>Pseudomonadati</taxon>
        <taxon>Pseudomonadota</taxon>
        <taxon>Gammaproteobacteria</taxon>
        <taxon>Pseudomonadales</taxon>
        <taxon>Pseudomonadaceae</taxon>
        <taxon>Pseudomonas</taxon>
    </lineage>
</organism>
<gene>
    <name evidence="2" type="ORF">PS928_04295</name>
</gene>
<dbReference type="OrthoDB" id="179763at2"/>